<organism evidence="1 2">
    <name type="scientific">Hanamia caeni</name>
    <dbReference type="NCBI Taxonomy" id="2294116"/>
    <lineage>
        <taxon>Bacteria</taxon>
        <taxon>Pseudomonadati</taxon>
        <taxon>Bacteroidota</taxon>
        <taxon>Chitinophagia</taxon>
        <taxon>Chitinophagales</taxon>
        <taxon>Chitinophagaceae</taxon>
        <taxon>Hanamia</taxon>
    </lineage>
</organism>
<protein>
    <submittedName>
        <fullName evidence="1">Uncharacterized protein</fullName>
    </submittedName>
</protein>
<dbReference type="Proteomes" id="UP000267223">
    <property type="component" value="Unassembled WGS sequence"/>
</dbReference>
<sequence>MRLVQEGYVISKTNSRSMLGRMNSISYNIESRCRMAPSYNALHPDEIEDSYVDWLTQDGASGKYLRTRDYWAEKGLLDK</sequence>
<evidence type="ECO:0000313" key="2">
    <source>
        <dbReference type="Proteomes" id="UP000267223"/>
    </source>
</evidence>
<comment type="caution">
    <text evidence="1">The sequence shown here is derived from an EMBL/GenBank/DDBJ whole genome shotgun (WGS) entry which is preliminary data.</text>
</comment>
<gene>
    <name evidence="1" type="ORF">EFY79_02490</name>
</gene>
<name>A0A3M9NSJ5_9BACT</name>
<dbReference type="EMBL" id="RJJR01000001">
    <property type="protein sequence ID" value="RNI40183.1"/>
    <property type="molecule type" value="Genomic_DNA"/>
</dbReference>
<accession>A0A3M9NSJ5</accession>
<proteinExistence type="predicted"/>
<reference evidence="1 2" key="1">
    <citation type="submission" date="2018-11" db="EMBL/GenBank/DDBJ databases">
        <title>Draft genome sequence of Ferruginibacter sp. BO-59.</title>
        <authorList>
            <person name="Im W.T."/>
        </authorList>
    </citation>
    <scope>NUCLEOTIDE SEQUENCE [LARGE SCALE GENOMIC DNA]</scope>
    <source>
        <strain evidence="1 2">BO-59</strain>
    </source>
</reference>
<dbReference type="AlphaFoldDB" id="A0A3M9NSJ5"/>
<evidence type="ECO:0000313" key="1">
    <source>
        <dbReference type="EMBL" id="RNI40183.1"/>
    </source>
</evidence>
<keyword evidence="2" id="KW-1185">Reference proteome</keyword>